<feature type="non-terminal residue" evidence="2">
    <location>
        <position position="1"/>
    </location>
</feature>
<protein>
    <submittedName>
        <fullName evidence="2">Uncharacterized protein</fullName>
    </submittedName>
</protein>
<keyword evidence="3" id="KW-1185">Reference proteome</keyword>
<name>A0ABN9ES96_9NEOB</name>
<sequence length="103" mass="10499">AATYHWAGASGNRRQPTTGQGPRATGVSGNRRQPTTGQGPRATGGNIPLGRGLGQQAATYHWAGALGTQRVGAHSGDSSEHGWSVHTAGAVQDTGRQCAQQGQ</sequence>
<dbReference type="Proteomes" id="UP001162483">
    <property type="component" value="Unassembled WGS sequence"/>
</dbReference>
<feature type="non-terminal residue" evidence="2">
    <location>
        <position position="103"/>
    </location>
</feature>
<organism evidence="2 3">
    <name type="scientific">Staurois parvus</name>
    <dbReference type="NCBI Taxonomy" id="386267"/>
    <lineage>
        <taxon>Eukaryota</taxon>
        <taxon>Metazoa</taxon>
        <taxon>Chordata</taxon>
        <taxon>Craniata</taxon>
        <taxon>Vertebrata</taxon>
        <taxon>Euteleostomi</taxon>
        <taxon>Amphibia</taxon>
        <taxon>Batrachia</taxon>
        <taxon>Anura</taxon>
        <taxon>Neobatrachia</taxon>
        <taxon>Ranoidea</taxon>
        <taxon>Ranidae</taxon>
        <taxon>Staurois</taxon>
    </lineage>
</organism>
<comment type="caution">
    <text evidence="2">The sequence shown here is derived from an EMBL/GenBank/DDBJ whole genome shotgun (WGS) entry which is preliminary data.</text>
</comment>
<proteinExistence type="predicted"/>
<evidence type="ECO:0000313" key="2">
    <source>
        <dbReference type="EMBL" id="CAI9586218.1"/>
    </source>
</evidence>
<evidence type="ECO:0000313" key="3">
    <source>
        <dbReference type="Proteomes" id="UP001162483"/>
    </source>
</evidence>
<feature type="compositionally biased region" description="Polar residues" evidence="1">
    <location>
        <begin position="27"/>
        <end position="38"/>
    </location>
</feature>
<accession>A0ABN9ES96</accession>
<reference evidence="2" key="1">
    <citation type="submission" date="2023-05" db="EMBL/GenBank/DDBJ databases">
        <authorList>
            <person name="Stuckert A."/>
        </authorList>
    </citation>
    <scope>NUCLEOTIDE SEQUENCE</scope>
</reference>
<feature type="region of interest" description="Disordered" evidence="1">
    <location>
        <begin position="1"/>
        <end position="52"/>
    </location>
</feature>
<dbReference type="EMBL" id="CATNWA010015731">
    <property type="protein sequence ID" value="CAI9586218.1"/>
    <property type="molecule type" value="Genomic_DNA"/>
</dbReference>
<gene>
    <name evidence="2" type="ORF">SPARVUS_LOCUS10334680</name>
</gene>
<evidence type="ECO:0000256" key="1">
    <source>
        <dbReference type="SAM" id="MobiDB-lite"/>
    </source>
</evidence>